<evidence type="ECO:0000256" key="7">
    <source>
        <dbReference type="ARBA" id="ARBA00023125"/>
    </source>
</evidence>
<dbReference type="GO" id="GO:0051301">
    <property type="term" value="P:cell division"/>
    <property type="evidence" value="ECO:0007669"/>
    <property type="project" value="UniProtKB-UniRule"/>
</dbReference>
<comment type="subcellular location">
    <subcellularLocation>
        <location evidence="1 10">Cytoplasm</location>
    </subcellularLocation>
</comment>
<keyword evidence="3 10" id="KW-0963">Cytoplasm</keyword>
<keyword evidence="9 10" id="KW-0131">Cell cycle</keyword>
<sequence>MLRFSSFLVRGDRFMAEEEFNTFLTNFLRYLQIEKNASEWTLKAYTKDIDDFSSFLQSEEISSPAEVNMNVARLYYSHLYDRKLKRATVARKISSLRSFFAFLKREDHITVNPFFSASMPKREKKLPHFLYDNELEQLFSSFDTNKLLDQRDLAIFEVLYATGIRVSECCRLRVGDIDEELGTVLVKGKGRKERFVPVGSFALEAIDYYKQHARKQLAKKQKKDSSAALFLSSKGAALTERGVYYIVNKRVKAVSQSLEISPHDLRHTFATHLLNNGADLRSVQQLLGHEHLSTTQIYTHVTKDRLKSVYEKAHPRAGKKGE</sequence>
<evidence type="ECO:0000313" key="15">
    <source>
        <dbReference type="Proteomes" id="UP000199516"/>
    </source>
</evidence>
<dbReference type="NCBIfam" id="NF001399">
    <property type="entry name" value="PRK00283.1"/>
    <property type="match status" value="1"/>
</dbReference>
<dbReference type="HAMAP" id="MF_01808">
    <property type="entry name" value="Recomb_XerC_XerD"/>
    <property type="match status" value="1"/>
</dbReference>
<evidence type="ECO:0000256" key="9">
    <source>
        <dbReference type="ARBA" id="ARBA00023306"/>
    </source>
</evidence>
<dbReference type="Proteomes" id="UP000199516">
    <property type="component" value="Unassembled WGS sequence"/>
</dbReference>
<evidence type="ECO:0000313" key="14">
    <source>
        <dbReference type="EMBL" id="SFE39242.1"/>
    </source>
</evidence>
<keyword evidence="4 10" id="KW-0132">Cell division</keyword>
<accession>A0A1I2A5L7</accession>
<dbReference type="PANTHER" id="PTHR30349:SF77">
    <property type="entry name" value="TYROSINE RECOMBINASE XERC"/>
    <property type="match status" value="1"/>
</dbReference>
<keyword evidence="5 10" id="KW-0159">Chromosome partition</keyword>
<comment type="function">
    <text evidence="10">Site-specific tyrosine recombinase, which acts by catalyzing the cutting and rejoining of the recombining DNA molecules. The XerC-XerD complex is essential to convert dimers of the bacterial chromosome into monomers to permit their segregation at cell division. It also contributes to the segregational stability of plasmids.</text>
</comment>
<dbReference type="GO" id="GO:0009037">
    <property type="term" value="F:tyrosine-based site-specific recombinase activity"/>
    <property type="evidence" value="ECO:0007669"/>
    <property type="project" value="UniProtKB-UniRule"/>
</dbReference>
<dbReference type="GO" id="GO:0003677">
    <property type="term" value="F:DNA binding"/>
    <property type="evidence" value="ECO:0007669"/>
    <property type="project" value="UniProtKB-UniRule"/>
</dbReference>
<protein>
    <recommendedName>
        <fullName evidence="10 11">Tyrosine recombinase XerC</fullName>
    </recommendedName>
</protein>
<dbReference type="InterPro" id="IPR023009">
    <property type="entry name" value="Tyrosine_recombinase_XerC/XerD"/>
</dbReference>
<dbReference type="InterPro" id="IPR011931">
    <property type="entry name" value="Recomb_XerC"/>
</dbReference>
<evidence type="ECO:0000256" key="5">
    <source>
        <dbReference type="ARBA" id="ARBA00022829"/>
    </source>
</evidence>
<keyword evidence="8 10" id="KW-0233">DNA recombination</keyword>
<dbReference type="InterPro" id="IPR011010">
    <property type="entry name" value="DNA_brk_join_enz"/>
</dbReference>
<feature type="domain" description="Tyr recombinase" evidence="12">
    <location>
        <begin position="125"/>
        <end position="311"/>
    </location>
</feature>
<name>A0A1I2A5L7_9BACI</name>
<comment type="subunit">
    <text evidence="10">Forms a cyclic heterotetrameric complex composed of two molecules of XerC and two molecules of XerD.</text>
</comment>
<evidence type="ECO:0000256" key="10">
    <source>
        <dbReference type="HAMAP-Rule" id="MF_01808"/>
    </source>
</evidence>
<dbReference type="Pfam" id="PF00589">
    <property type="entry name" value="Phage_integrase"/>
    <property type="match status" value="1"/>
</dbReference>
<keyword evidence="6 10" id="KW-0229">DNA integration</keyword>
<gene>
    <name evidence="10" type="primary">xerC</name>
    <name evidence="14" type="ORF">SAMN05192532_101674</name>
</gene>
<evidence type="ECO:0000256" key="4">
    <source>
        <dbReference type="ARBA" id="ARBA00022618"/>
    </source>
</evidence>
<dbReference type="Gene3D" id="1.10.150.130">
    <property type="match status" value="1"/>
</dbReference>
<reference evidence="14 15" key="1">
    <citation type="submission" date="2016-10" db="EMBL/GenBank/DDBJ databases">
        <authorList>
            <person name="de Groot N.N."/>
        </authorList>
    </citation>
    <scope>NUCLEOTIDE SEQUENCE [LARGE SCALE GENOMIC DNA]</scope>
    <source>
        <strain evidence="14 15">DSM 23995</strain>
    </source>
</reference>
<dbReference type="SUPFAM" id="SSF47823">
    <property type="entry name" value="lambda integrase-like, N-terminal domain"/>
    <property type="match status" value="1"/>
</dbReference>
<dbReference type="STRING" id="930128.SAMN05192532_101674"/>
<dbReference type="GO" id="GO:0006313">
    <property type="term" value="P:DNA transposition"/>
    <property type="evidence" value="ECO:0007669"/>
    <property type="project" value="UniProtKB-UniRule"/>
</dbReference>
<dbReference type="Pfam" id="PF02899">
    <property type="entry name" value="Phage_int_SAM_1"/>
    <property type="match status" value="1"/>
</dbReference>
<evidence type="ECO:0000256" key="11">
    <source>
        <dbReference type="NCBIfam" id="TIGR02224"/>
    </source>
</evidence>
<dbReference type="PROSITE" id="PS51898">
    <property type="entry name" value="TYR_RECOMBINASE"/>
    <property type="match status" value="1"/>
</dbReference>
<evidence type="ECO:0000256" key="1">
    <source>
        <dbReference type="ARBA" id="ARBA00004496"/>
    </source>
</evidence>
<feature type="active site" evidence="10">
    <location>
        <position position="263"/>
    </location>
</feature>
<dbReference type="SUPFAM" id="SSF56349">
    <property type="entry name" value="DNA breaking-rejoining enzymes"/>
    <property type="match status" value="1"/>
</dbReference>
<dbReference type="EMBL" id="FONT01000001">
    <property type="protein sequence ID" value="SFE39242.1"/>
    <property type="molecule type" value="Genomic_DNA"/>
</dbReference>
<dbReference type="InterPro" id="IPR050090">
    <property type="entry name" value="Tyrosine_recombinase_XerCD"/>
</dbReference>
<comment type="similarity">
    <text evidence="2 10">Belongs to the 'phage' integrase family. XerC subfamily.</text>
</comment>
<dbReference type="Gene3D" id="1.10.443.10">
    <property type="entry name" value="Intergrase catalytic core"/>
    <property type="match status" value="1"/>
</dbReference>
<feature type="active site" evidence="10">
    <location>
        <position position="165"/>
    </location>
</feature>
<dbReference type="InterPro" id="IPR004107">
    <property type="entry name" value="Integrase_SAM-like_N"/>
</dbReference>
<dbReference type="CDD" id="cd00798">
    <property type="entry name" value="INT_XerDC_C"/>
    <property type="match status" value="1"/>
</dbReference>
<dbReference type="InterPro" id="IPR010998">
    <property type="entry name" value="Integrase_recombinase_N"/>
</dbReference>
<feature type="active site" description="O-(3'-phospho-DNA)-tyrosine intermediate" evidence="10">
    <location>
        <position position="298"/>
    </location>
</feature>
<dbReference type="AlphaFoldDB" id="A0A1I2A5L7"/>
<feature type="domain" description="Core-binding (CB)" evidence="13">
    <location>
        <begin position="18"/>
        <end position="104"/>
    </location>
</feature>
<dbReference type="GO" id="GO:0007059">
    <property type="term" value="P:chromosome segregation"/>
    <property type="evidence" value="ECO:0007669"/>
    <property type="project" value="UniProtKB-UniRule"/>
</dbReference>
<dbReference type="PANTHER" id="PTHR30349">
    <property type="entry name" value="PHAGE INTEGRASE-RELATED"/>
    <property type="match status" value="1"/>
</dbReference>
<dbReference type="InterPro" id="IPR044068">
    <property type="entry name" value="CB"/>
</dbReference>
<evidence type="ECO:0000256" key="3">
    <source>
        <dbReference type="ARBA" id="ARBA00022490"/>
    </source>
</evidence>
<feature type="active site" evidence="10">
    <location>
        <position position="189"/>
    </location>
</feature>
<feature type="active site" evidence="10">
    <location>
        <position position="289"/>
    </location>
</feature>
<evidence type="ECO:0000256" key="8">
    <source>
        <dbReference type="ARBA" id="ARBA00023172"/>
    </source>
</evidence>
<dbReference type="NCBIfam" id="NF040815">
    <property type="entry name" value="recomb_XerA_Arch"/>
    <property type="match status" value="1"/>
</dbReference>
<keyword evidence="15" id="KW-1185">Reference proteome</keyword>
<evidence type="ECO:0000259" key="13">
    <source>
        <dbReference type="PROSITE" id="PS51900"/>
    </source>
</evidence>
<keyword evidence="7 10" id="KW-0238">DNA-binding</keyword>
<organism evidence="14 15">
    <name type="scientific">Alteribacillus iranensis</name>
    <dbReference type="NCBI Taxonomy" id="930128"/>
    <lineage>
        <taxon>Bacteria</taxon>
        <taxon>Bacillati</taxon>
        <taxon>Bacillota</taxon>
        <taxon>Bacilli</taxon>
        <taxon>Bacillales</taxon>
        <taxon>Bacillaceae</taxon>
        <taxon>Alteribacillus</taxon>
    </lineage>
</organism>
<feature type="active site" evidence="10">
    <location>
        <position position="266"/>
    </location>
</feature>
<evidence type="ECO:0000256" key="6">
    <source>
        <dbReference type="ARBA" id="ARBA00022908"/>
    </source>
</evidence>
<evidence type="ECO:0000256" key="2">
    <source>
        <dbReference type="ARBA" id="ARBA00006657"/>
    </source>
</evidence>
<dbReference type="InterPro" id="IPR013762">
    <property type="entry name" value="Integrase-like_cat_sf"/>
</dbReference>
<proteinExistence type="inferred from homology"/>
<dbReference type="InterPro" id="IPR002104">
    <property type="entry name" value="Integrase_catalytic"/>
</dbReference>
<dbReference type="NCBIfam" id="TIGR02224">
    <property type="entry name" value="recomb_XerC"/>
    <property type="match status" value="1"/>
</dbReference>
<dbReference type="PROSITE" id="PS51900">
    <property type="entry name" value="CB"/>
    <property type="match status" value="1"/>
</dbReference>
<evidence type="ECO:0000259" key="12">
    <source>
        <dbReference type="PROSITE" id="PS51898"/>
    </source>
</evidence>
<dbReference type="GO" id="GO:0005737">
    <property type="term" value="C:cytoplasm"/>
    <property type="evidence" value="ECO:0007669"/>
    <property type="project" value="UniProtKB-SubCell"/>
</dbReference>